<dbReference type="GO" id="GO:0071949">
    <property type="term" value="F:FAD binding"/>
    <property type="evidence" value="ECO:0007669"/>
    <property type="project" value="InterPro"/>
</dbReference>
<dbReference type="InterPro" id="IPR016171">
    <property type="entry name" value="Vanillyl_alc_oxidase_C-sub2"/>
</dbReference>
<evidence type="ECO:0000256" key="1">
    <source>
        <dbReference type="ARBA" id="ARBA00001974"/>
    </source>
</evidence>
<dbReference type="InterPro" id="IPR016164">
    <property type="entry name" value="FAD-linked_Oxase-like_C"/>
</dbReference>
<dbReference type="InterPro" id="IPR016166">
    <property type="entry name" value="FAD-bd_PCMH"/>
</dbReference>
<dbReference type="InterPro" id="IPR016169">
    <property type="entry name" value="FAD-bd_PCMH_sub2"/>
</dbReference>
<reference evidence="11 12" key="1">
    <citation type="submission" date="2018-06" db="EMBL/GenBank/DDBJ databases">
        <title>Population genomics shows no distinction between pathogenic Candida krusei and environmental Pichia kudriavzevii: One species, four names.</title>
        <authorList>
            <person name="Douglass A.P."/>
            <person name="Offei B."/>
            <person name="Braun-Galleani S."/>
            <person name="Coughlan A.Y."/>
            <person name="Martos A."/>
            <person name="Ortiz-Merino R.A."/>
            <person name="Byrne K.P."/>
            <person name="Wolfe K.H."/>
        </authorList>
    </citation>
    <scope>NUCLEOTIDE SEQUENCE [LARGE SCALE GENOMIC DNA]</scope>
    <source>
        <strain evidence="11 12">CBS573</strain>
    </source>
</reference>
<protein>
    <recommendedName>
        <fullName evidence="9">D-lactate dehydrogenase (cytochrome)</fullName>
        <ecNumber evidence="9">1.1.2.4</ecNumber>
    </recommendedName>
</protein>
<keyword evidence="8" id="KW-0496">Mitochondrion</keyword>
<dbReference type="GO" id="GO:0008720">
    <property type="term" value="F:D-lactate dehydrogenase (NAD+) activity"/>
    <property type="evidence" value="ECO:0007669"/>
    <property type="project" value="TreeGrafter"/>
</dbReference>
<dbReference type="PANTHER" id="PTHR11748">
    <property type="entry name" value="D-LACTATE DEHYDROGENASE"/>
    <property type="match status" value="1"/>
</dbReference>
<dbReference type="GO" id="GO:0004458">
    <property type="term" value="F:D-lactate dehydrogenase (cytochrome) activity"/>
    <property type="evidence" value="ECO:0007669"/>
    <property type="project" value="UniProtKB-EC"/>
</dbReference>
<keyword evidence="5" id="KW-0274">FAD</keyword>
<dbReference type="InterPro" id="IPR004113">
    <property type="entry name" value="FAD-bd_oxidored_4_C"/>
</dbReference>
<dbReference type="Proteomes" id="UP000249293">
    <property type="component" value="Chromosome 4"/>
</dbReference>
<evidence type="ECO:0000259" key="10">
    <source>
        <dbReference type="PROSITE" id="PS51387"/>
    </source>
</evidence>
<dbReference type="Pfam" id="PF02913">
    <property type="entry name" value="FAD-oxidase_C"/>
    <property type="match status" value="1"/>
</dbReference>
<dbReference type="Pfam" id="PF01565">
    <property type="entry name" value="FAD_binding_4"/>
    <property type="match status" value="1"/>
</dbReference>
<dbReference type="GO" id="GO:1903457">
    <property type="term" value="P:lactate catabolic process"/>
    <property type="evidence" value="ECO:0007669"/>
    <property type="project" value="TreeGrafter"/>
</dbReference>
<evidence type="ECO:0000256" key="9">
    <source>
        <dbReference type="ARBA" id="ARBA00038897"/>
    </source>
</evidence>
<dbReference type="Gene3D" id="3.30.465.10">
    <property type="match status" value="1"/>
</dbReference>
<evidence type="ECO:0000256" key="5">
    <source>
        <dbReference type="ARBA" id="ARBA00022827"/>
    </source>
</evidence>
<keyword evidence="6" id="KW-0809">Transit peptide</keyword>
<dbReference type="FunFam" id="3.30.70.2740:FF:000001">
    <property type="entry name" value="D-lactate dehydrogenase mitochondrial"/>
    <property type="match status" value="1"/>
</dbReference>
<dbReference type="InterPro" id="IPR036318">
    <property type="entry name" value="FAD-bd_PCMH-like_sf"/>
</dbReference>
<sequence>MREFLGILSISEGSLHFWYKETMHTAMFVRRIPLARCSSRARCTFKRCFNQKAKNAVEGEDLSPRTSFFKIFGVASTFLTVGFAIGFGLNNGNHSFGSTTKLKDLKPLVYASNDRVQYALSNIVKIVGEDNITTSPGELKTHSEDPSKFIEAKDHEHPYAVVYPTSVDEVSKIVKICYDACIPIIPYSGGTSIEGHYIPTRKGISIDVSKMDKIVAIHEDDLDVVVQPGVEWTYLNEQLEDYGLMFGPDPAPGALIGGILGTNASGTNAVRFGAAKDNVLSLTVVLADGTVVKTRQRPRKSSNGYNLTNLFVGSEGTLGIIVEATLKLHVKPTNEVITMMNFRDLGDASRTVSELFKRGITCNAVEIMDNRQMNAVVQMGSGGDRKWYPDHLLLLKLSAVDDTSLNSILKTVENIGKTNKAFNIQVAKSKEDKEDIWRVRKTLLWNSLGWAKKYKPNAMVLPTDVCVPMSKLPELITKAMAMLESADLLATAAGHAGDGNVHVLVIFEPEQVQEAHRCINEMSKMAIELEGTVSGEHGIGVSEKRELLERELGTDTIDLMRTIKYALDKKCILNPDHIFRIDPSENRNPFK</sequence>
<dbReference type="AlphaFoldDB" id="A0A2U9R8W9"/>
<proteinExistence type="inferred from homology"/>
<dbReference type="KEGG" id="pkz:C5L36_0D06000"/>
<dbReference type="PROSITE" id="PS51387">
    <property type="entry name" value="FAD_PCMH"/>
    <property type="match status" value="1"/>
</dbReference>
<dbReference type="SUPFAM" id="SSF56176">
    <property type="entry name" value="FAD-binding/transporter-associated domain-like"/>
    <property type="match status" value="1"/>
</dbReference>
<dbReference type="FunFam" id="3.30.465.10:FF:000014">
    <property type="entry name" value="D-lactate dehydrogenase (Cytochrome), putative"/>
    <property type="match status" value="1"/>
</dbReference>
<evidence type="ECO:0000256" key="4">
    <source>
        <dbReference type="ARBA" id="ARBA00022630"/>
    </source>
</evidence>
<dbReference type="EC" id="1.1.2.4" evidence="9"/>
<accession>A0A2U9R8W9</accession>
<dbReference type="Gene3D" id="1.10.45.10">
    <property type="entry name" value="Vanillyl-alcohol Oxidase, Chain A, domain 4"/>
    <property type="match status" value="1"/>
</dbReference>
<comment type="subcellular location">
    <subcellularLocation>
        <location evidence="2">Mitochondrion</location>
    </subcellularLocation>
</comment>
<dbReference type="GeneID" id="40385702"/>
<organism evidence="11 12">
    <name type="scientific">Pichia kudriavzevii</name>
    <name type="common">Yeast</name>
    <name type="synonym">Issatchenkia orientalis</name>
    <dbReference type="NCBI Taxonomy" id="4909"/>
    <lineage>
        <taxon>Eukaryota</taxon>
        <taxon>Fungi</taxon>
        <taxon>Dikarya</taxon>
        <taxon>Ascomycota</taxon>
        <taxon>Saccharomycotina</taxon>
        <taxon>Pichiomycetes</taxon>
        <taxon>Pichiales</taxon>
        <taxon>Pichiaceae</taxon>
        <taxon>Pichia</taxon>
    </lineage>
</organism>
<dbReference type="InterPro" id="IPR006094">
    <property type="entry name" value="Oxid_FAD_bind_N"/>
</dbReference>
<evidence type="ECO:0000256" key="2">
    <source>
        <dbReference type="ARBA" id="ARBA00004173"/>
    </source>
</evidence>
<evidence type="ECO:0000256" key="3">
    <source>
        <dbReference type="ARBA" id="ARBA00008000"/>
    </source>
</evidence>
<dbReference type="SUPFAM" id="SSF55103">
    <property type="entry name" value="FAD-linked oxidases, C-terminal domain"/>
    <property type="match status" value="1"/>
</dbReference>
<gene>
    <name evidence="11" type="ORF">C5L36_0D06000</name>
</gene>
<name>A0A2U9R8W9_PICKU</name>
<feature type="domain" description="FAD-binding PCMH-type" evidence="10">
    <location>
        <begin position="154"/>
        <end position="331"/>
    </location>
</feature>
<dbReference type="EMBL" id="CP028776">
    <property type="protein sequence ID" value="AWU77874.1"/>
    <property type="molecule type" value="Genomic_DNA"/>
</dbReference>
<keyword evidence="12" id="KW-1185">Reference proteome</keyword>
<evidence type="ECO:0000313" key="11">
    <source>
        <dbReference type="EMBL" id="AWU77874.1"/>
    </source>
</evidence>
<dbReference type="RefSeq" id="XP_029323350.1">
    <property type="nucleotide sequence ID" value="XM_029467490.1"/>
</dbReference>
<evidence type="ECO:0000256" key="7">
    <source>
        <dbReference type="ARBA" id="ARBA00023002"/>
    </source>
</evidence>
<dbReference type="Gene3D" id="3.30.70.2740">
    <property type="match status" value="1"/>
</dbReference>
<keyword evidence="7" id="KW-0560">Oxidoreductase</keyword>
<dbReference type="OrthoDB" id="7786253at2759"/>
<comment type="similarity">
    <text evidence="3">Belongs to the FAD-binding oxidoreductase/transferase type 4 family.</text>
</comment>
<dbReference type="STRING" id="4909.A0A2U9R8W9"/>
<evidence type="ECO:0000256" key="8">
    <source>
        <dbReference type="ARBA" id="ARBA00023128"/>
    </source>
</evidence>
<dbReference type="GO" id="GO:0005739">
    <property type="term" value="C:mitochondrion"/>
    <property type="evidence" value="ECO:0007669"/>
    <property type="project" value="UniProtKB-SubCell"/>
</dbReference>
<comment type="cofactor">
    <cofactor evidence="1">
        <name>FAD</name>
        <dbReference type="ChEBI" id="CHEBI:57692"/>
    </cofactor>
</comment>
<keyword evidence="4" id="KW-0285">Flavoprotein</keyword>
<dbReference type="VEuPathDB" id="FungiDB:C5L36_0D06000"/>
<evidence type="ECO:0000256" key="6">
    <source>
        <dbReference type="ARBA" id="ARBA00022946"/>
    </source>
</evidence>
<evidence type="ECO:0000313" key="12">
    <source>
        <dbReference type="Proteomes" id="UP000249293"/>
    </source>
</evidence>
<dbReference type="PANTHER" id="PTHR11748:SF111">
    <property type="entry name" value="D-LACTATE DEHYDROGENASE, MITOCHONDRIAL-RELATED"/>
    <property type="match status" value="1"/>
</dbReference>